<evidence type="ECO:0000259" key="7">
    <source>
        <dbReference type="Pfam" id="PF02668"/>
    </source>
</evidence>
<evidence type="ECO:0000313" key="8">
    <source>
        <dbReference type="EMBL" id="SEO91552.1"/>
    </source>
</evidence>
<dbReference type="GO" id="GO:0005737">
    <property type="term" value="C:cytoplasm"/>
    <property type="evidence" value="ECO:0007669"/>
    <property type="project" value="TreeGrafter"/>
</dbReference>
<feature type="domain" description="TauD/TfdA-like" evidence="7">
    <location>
        <begin position="12"/>
        <end position="275"/>
    </location>
</feature>
<evidence type="ECO:0000256" key="5">
    <source>
        <dbReference type="ARBA" id="ARBA00023002"/>
    </source>
</evidence>
<name>A0A1H8TKQ2_9ACTN</name>
<keyword evidence="9" id="KW-1185">Reference proteome</keyword>
<dbReference type="InterPro" id="IPR003819">
    <property type="entry name" value="TauD/TfdA-like"/>
</dbReference>
<protein>
    <submittedName>
        <fullName evidence="8">Taurine dioxygenase</fullName>
    </submittedName>
</protein>
<sequence>MTLLDTPSAATVHPVTGTVGAEISGVRLGPDLPAEAVTRIRQTLLERKVVFFRDQHHLDEDGQIGFARLLGRLTGAHPTVPAGDDTGTVLPVDGSASRANQWHTDVTFVDRPPAFSLLRAVTLPDAGGDTVWADTTQAYARLPEPLKALADRLRAVHTNAHDYARPVPPEGSAERQHFQQFVAEVFETEHPVVRVHPETGERTLLLGGFVRSFVGLGARDFAALFPLLQDRITRPENLVRWSWRPGDVAVFDNRATQHYAVDDYGSADRRLRRVTVAGDLPVGVDGQPSIARRGDASDYARAA</sequence>
<dbReference type="RefSeq" id="WP_091943282.1">
    <property type="nucleotide sequence ID" value="NZ_FOEE01000006.1"/>
</dbReference>
<proteinExistence type="inferred from homology"/>
<gene>
    <name evidence="8" type="ORF">SAMN05660991_02363</name>
</gene>
<evidence type="ECO:0000313" key="9">
    <source>
        <dbReference type="Proteomes" id="UP000198960"/>
    </source>
</evidence>
<keyword evidence="6" id="KW-0408">Iron</keyword>
<dbReference type="PANTHER" id="PTHR30468">
    <property type="entry name" value="ALPHA-KETOGLUTARATE-DEPENDENT SULFONATE DIOXYGENASE"/>
    <property type="match status" value="1"/>
</dbReference>
<comment type="cofactor">
    <cofactor evidence="1">
        <name>Fe(2+)</name>
        <dbReference type="ChEBI" id="CHEBI:29033"/>
    </cofactor>
</comment>
<dbReference type="AlphaFoldDB" id="A0A1H8TKQ2"/>
<dbReference type="InterPro" id="IPR042098">
    <property type="entry name" value="TauD-like_sf"/>
</dbReference>
<dbReference type="SUPFAM" id="SSF51197">
    <property type="entry name" value="Clavaminate synthase-like"/>
    <property type="match status" value="1"/>
</dbReference>
<evidence type="ECO:0000256" key="4">
    <source>
        <dbReference type="ARBA" id="ARBA00022964"/>
    </source>
</evidence>
<dbReference type="OrthoDB" id="581608at2"/>
<accession>A0A1H8TKQ2</accession>
<dbReference type="EMBL" id="FOEE01000006">
    <property type="protein sequence ID" value="SEO91552.1"/>
    <property type="molecule type" value="Genomic_DNA"/>
</dbReference>
<keyword evidence="3" id="KW-0479">Metal-binding</keyword>
<reference evidence="9" key="1">
    <citation type="submission" date="2016-10" db="EMBL/GenBank/DDBJ databases">
        <authorList>
            <person name="Varghese N."/>
            <person name="Submissions S."/>
        </authorList>
    </citation>
    <scope>NUCLEOTIDE SEQUENCE [LARGE SCALE GENOMIC DNA]</scope>
    <source>
        <strain evidence="9">DSM 45413</strain>
    </source>
</reference>
<dbReference type="PANTHER" id="PTHR30468:SF5">
    <property type="entry name" value="ALPHA-KETOGLUTARATE-DEPENDENT SULFATE ESTER DIOXYGENASE"/>
    <property type="match status" value="1"/>
</dbReference>
<evidence type="ECO:0000256" key="6">
    <source>
        <dbReference type="ARBA" id="ARBA00023004"/>
    </source>
</evidence>
<dbReference type="STRING" id="673521.SAMN05660991_02363"/>
<organism evidence="8 9">
    <name type="scientific">Trujillonella endophytica</name>
    <dbReference type="NCBI Taxonomy" id="673521"/>
    <lineage>
        <taxon>Bacteria</taxon>
        <taxon>Bacillati</taxon>
        <taxon>Actinomycetota</taxon>
        <taxon>Actinomycetes</taxon>
        <taxon>Geodermatophilales</taxon>
        <taxon>Geodermatophilaceae</taxon>
        <taxon>Trujillonella</taxon>
    </lineage>
</organism>
<dbReference type="GO" id="GO:0046872">
    <property type="term" value="F:metal ion binding"/>
    <property type="evidence" value="ECO:0007669"/>
    <property type="project" value="UniProtKB-KW"/>
</dbReference>
<dbReference type="InterPro" id="IPR051323">
    <property type="entry name" value="AtsK-like"/>
</dbReference>
<comment type="similarity">
    <text evidence="2">Belongs to the TfdA dioxygenase family.</text>
</comment>
<keyword evidence="4 8" id="KW-0223">Dioxygenase</keyword>
<dbReference type="Proteomes" id="UP000198960">
    <property type="component" value="Unassembled WGS sequence"/>
</dbReference>
<evidence type="ECO:0000256" key="1">
    <source>
        <dbReference type="ARBA" id="ARBA00001954"/>
    </source>
</evidence>
<evidence type="ECO:0000256" key="3">
    <source>
        <dbReference type="ARBA" id="ARBA00022723"/>
    </source>
</evidence>
<dbReference type="GO" id="GO:0016706">
    <property type="term" value="F:2-oxoglutarate-dependent dioxygenase activity"/>
    <property type="evidence" value="ECO:0007669"/>
    <property type="project" value="TreeGrafter"/>
</dbReference>
<dbReference type="Gene3D" id="3.60.130.10">
    <property type="entry name" value="Clavaminate synthase-like"/>
    <property type="match status" value="1"/>
</dbReference>
<evidence type="ECO:0000256" key="2">
    <source>
        <dbReference type="ARBA" id="ARBA00005896"/>
    </source>
</evidence>
<keyword evidence="5" id="KW-0560">Oxidoreductase</keyword>
<dbReference type="Pfam" id="PF02668">
    <property type="entry name" value="TauD"/>
    <property type="match status" value="1"/>
</dbReference>